<gene>
    <name evidence="1" type="ORF">LCGC14_1380020</name>
</gene>
<dbReference type="AlphaFoldDB" id="A0A0F9KNS3"/>
<proteinExistence type="predicted"/>
<sequence length="88" mass="10126">MNVYELNIWYQVAHNGKFSHTVQRTEVIHALNEERALGKIVLAGKRSHVAGTLTIDVTAEFIYESRRTGTVVKKMYYEYSDGRNPRPV</sequence>
<reference evidence="1" key="1">
    <citation type="journal article" date="2015" name="Nature">
        <title>Complex archaea that bridge the gap between prokaryotes and eukaryotes.</title>
        <authorList>
            <person name="Spang A."/>
            <person name="Saw J.H."/>
            <person name="Jorgensen S.L."/>
            <person name="Zaremba-Niedzwiedzka K."/>
            <person name="Martijn J."/>
            <person name="Lind A.E."/>
            <person name="van Eijk R."/>
            <person name="Schleper C."/>
            <person name="Guy L."/>
            <person name="Ettema T.J."/>
        </authorList>
    </citation>
    <scope>NUCLEOTIDE SEQUENCE</scope>
</reference>
<dbReference type="EMBL" id="LAZR01008808">
    <property type="protein sequence ID" value="KKM76441.1"/>
    <property type="molecule type" value="Genomic_DNA"/>
</dbReference>
<protein>
    <submittedName>
        <fullName evidence="1">Uncharacterized protein</fullName>
    </submittedName>
</protein>
<organism evidence="1">
    <name type="scientific">marine sediment metagenome</name>
    <dbReference type="NCBI Taxonomy" id="412755"/>
    <lineage>
        <taxon>unclassified sequences</taxon>
        <taxon>metagenomes</taxon>
        <taxon>ecological metagenomes</taxon>
    </lineage>
</organism>
<name>A0A0F9KNS3_9ZZZZ</name>
<evidence type="ECO:0000313" key="1">
    <source>
        <dbReference type="EMBL" id="KKM76441.1"/>
    </source>
</evidence>
<accession>A0A0F9KNS3</accession>
<comment type="caution">
    <text evidence="1">The sequence shown here is derived from an EMBL/GenBank/DDBJ whole genome shotgun (WGS) entry which is preliminary data.</text>
</comment>